<evidence type="ECO:0000256" key="1">
    <source>
        <dbReference type="SAM" id="Phobius"/>
    </source>
</evidence>
<reference evidence="2" key="1">
    <citation type="submission" date="2019-03" db="EMBL/GenBank/DDBJ databases">
        <title>WGS assembly of Setaria viridis.</title>
        <authorList>
            <person name="Huang P."/>
            <person name="Jenkins J."/>
            <person name="Grimwood J."/>
            <person name="Barry K."/>
            <person name="Healey A."/>
            <person name="Mamidi S."/>
            <person name="Sreedasyam A."/>
            <person name="Shu S."/>
            <person name="Feldman M."/>
            <person name="Wu J."/>
            <person name="Yu Y."/>
            <person name="Chen C."/>
            <person name="Johnson J."/>
            <person name="Rokhsar D."/>
            <person name="Baxter I."/>
            <person name="Schmutz J."/>
            <person name="Brutnell T."/>
            <person name="Kellogg E."/>
        </authorList>
    </citation>
    <scope>NUCLEOTIDE SEQUENCE [LARGE SCALE GENOMIC DNA]</scope>
</reference>
<name>A0A4U6TMJ2_SETVI</name>
<gene>
    <name evidence="2" type="ORF">SEVIR_7G073200v2</name>
</gene>
<dbReference type="EMBL" id="CM016558">
    <property type="protein sequence ID" value="TKW03898.1"/>
    <property type="molecule type" value="Genomic_DNA"/>
</dbReference>
<evidence type="ECO:0000313" key="2">
    <source>
        <dbReference type="EMBL" id="TKW03898.1"/>
    </source>
</evidence>
<feature type="transmembrane region" description="Helical" evidence="1">
    <location>
        <begin position="20"/>
        <end position="42"/>
    </location>
</feature>
<organism evidence="2 3">
    <name type="scientific">Setaria viridis</name>
    <name type="common">Green bristlegrass</name>
    <name type="synonym">Setaria italica subsp. viridis</name>
    <dbReference type="NCBI Taxonomy" id="4556"/>
    <lineage>
        <taxon>Eukaryota</taxon>
        <taxon>Viridiplantae</taxon>
        <taxon>Streptophyta</taxon>
        <taxon>Embryophyta</taxon>
        <taxon>Tracheophyta</taxon>
        <taxon>Spermatophyta</taxon>
        <taxon>Magnoliopsida</taxon>
        <taxon>Liliopsida</taxon>
        <taxon>Poales</taxon>
        <taxon>Poaceae</taxon>
        <taxon>PACMAD clade</taxon>
        <taxon>Panicoideae</taxon>
        <taxon>Panicodae</taxon>
        <taxon>Paniceae</taxon>
        <taxon>Cenchrinae</taxon>
        <taxon>Setaria</taxon>
    </lineage>
</organism>
<proteinExistence type="predicted"/>
<keyword evidence="1" id="KW-0812">Transmembrane</keyword>
<protein>
    <submittedName>
        <fullName evidence="2">Uncharacterized protein</fullName>
    </submittedName>
</protein>
<dbReference type="AlphaFoldDB" id="A0A4U6TMJ2"/>
<evidence type="ECO:0000313" key="3">
    <source>
        <dbReference type="Proteomes" id="UP000298652"/>
    </source>
</evidence>
<accession>A0A4U6TMJ2</accession>
<keyword evidence="1" id="KW-0472">Membrane</keyword>
<dbReference type="Proteomes" id="UP000298652">
    <property type="component" value="Chromosome 7"/>
</dbReference>
<dbReference type="Gramene" id="TKW03898">
    <property type="protein sequence ID" value="TKW03898"/>
    <property type="gene ID" value="SEVIR_7G073200v2"/>
</dbReference>
<keyword evidence="3" id="KW-1185">Reference proteome</keyword>
<keyword evidence="1" id="KW-1133">Transmembrane helix</keyword>
<sequence length="101" mass="12200">MGKGIIHVAVEKYARWIHMTAFSCIPLHHLQLATIQVVIWWVQFTLIQMALKKFYSNTHSLYFFCSFSFPFLLKRAFWSYAYPIIQRHVLYYSILYIYIII</sequence>
<feature type="transmembrane region" description="Helical" evidence="1">
    <location>
        <begin position="79"/>
        <end position="99"/>
    </location>
</feature>